<evidence type="ECO:0000313" key="2">
    <source>
        <dbReference type="Proteomes" id="UP000292855"/>
    </source>
</evidence>
<comment type="caution">
    <text evidence="1">The sequence shown here is derived from an EMBL/GenBank/DDBJ whole genome shotgun (WGS) entry which is preliminary data.</text>
</comment>
<name>A0A4Q6XNA1_9SPHI</name>
<dbReference type="Proteomes" id="UP000292855">
    <property type="component" value="Unassembled WGS sequence"/>
</dbReference>
<sequence length="844" mass="97593">MSRISLLKLLIWIFALGVVTQQGVAQQKISGTIIDDVTEKGVPQASIQVRGTSDGTSCDATGQFILTTTSPFPLRLVVSAIGYKELLLSVDSAQQHMYIALESDKQLIDAVEISRRQKYRNRNPAVDIIHQVIKHKRSNRLENQPKLSFQQYDKLQFGLVNPSEQYNKRMGSLSFFFDNVDTLTSPGNKLLTIFMQEQLSDVYSKNDPKAFKKRVKSIKQTDFDDRYVNNHNIQSYLSYLFQDVEIYDENIFLINKLFLSPIANNATVFYKYYIADTIDTDDGRLIELNFEPRNKTDLLLSGKLRITTDGRFAVQGATLRANKEANLNWVNDITIDLQFRPNAERYMFLERSDVDIMFGTNRSDAVYGRKTTHNYDYDFSPSFSDDVFKGAPTEILKTAKDNQVLVQQQRPVKLSKVENRVYANVDSLNDNRTFRTMLAAGYLLAQGFYPAGAVEFGPLEYLYSRNNIEGNRIRLSGRTTLGFSEKVFIEGYLAYGTQDGAMKYFVRPTFSLNGKSVATFPAHYLQVAVQHDIFDPGRMLGFKKGDSFFQSIRSNRPTKWMDTYAYQLKHLIEFGNHVSLQSSLIHHRRRAIGDLQFISSGDEPHHIPHINTNELEFILRWAPKEKFYYRNLTRNTIIEKYPVFTLQYNRGLKGFWSGDYTFDAVRGSVSKRFFLNQLGFADMTWSGGKIWGTLPYPLLEMPNVFRDEDTRHEIDFSMMRSMEFVADAYIRMAFEHQLEGFILNKIPLIKKLKLREIWGAKMFYGRLSDENNPYISKDVVHFDTDADGNIMTHVFDNKVPYWEGKVGIDNIFRLLRVEYIRRLNYAALPNVDKDRYRVSLHLNF</sequence>
<dbReference type="RefSeq" id="WP_130142587.1">
    <property type="nucleotide sequence ID" value="NZ_SGIT01000003.1"/>
</dbReference>
<dbReference type="Gene3D" id="2.60.40.1120">
    <property type="entry name" value="Carboxypeptidase-like, regulatory domain"/>
    <property type="match status" value="1"/>
</dbReference>
<dbReference type="Pfam" id="PF13715">
    <property type="entry name" value="CarbopepD_reg_2"/>
    <property type="match status" value="1"/>
</dbReference>
<reference evidence="1 2" key="1">
    <citation type="submission" date="2019-02" db="EMBL/GenBank/DDBJ databases">
        <authorList>
            <person name="Li Y."/>
        </authorList>
    </citation>
    <scope>NUCLEOTIDE SEQUENCE [LARGE SCALE GENOMIC DNA]</scope>
    <source>
        <strain evidence="1 2">30C10-4-7</strain>
    </source>
</reference>
<dbReference type="EMBL" id="SGIT01000003">
    <property type="protein sequence ID" value="RZF58802.1"/>
    <property type="molecule type" value="Genomic_DNA"/>
</dbReference>
<dbReference type="GO" id="GO:0004180">
    <property type="term" value="F:carboxypeptidase activity"/>
    <property type="evidence" value="ECO:0007669"/>
    <property type="project" value="UniProtKB-KW"/>
</dbReference>
<dbReference type="SUPFAM" id="SSF49464">
    <property type="entry name" value="Carboxypeptidase regulatory domain-like"/>
    <property type="match status" value="1"/>
</dbReference>
<organism evidence="1 2">
    <name type="scientific">Sphingobacterium corticibacterium</name>
    <dbReference type="NCBI Taxonomy" id="2484746"/>
    <lineage>
        <taxon>Bacteria</taxon>
        <taxon>Pseudomonadati</taxon>
        <taxon>Bacteroidota</taxon>
        <taxon>Sphingobacteriia</taxon>
        <taxon>Sphingobacteriales</taxon>
        <taxon>Sphingobacteriaceae</taxon>
        <taxon>Sphingobacterium</taxon>
    </lineage>
</organism>
<keyword evidence="2" id="KW-1185">Reference proteome</keyword>
<accession>A0A4Q6XNA1</accession>
<dbReference type="OrthoDB" id="983143at2"/>
<dbReference type="InterPro" id="IPR043741">
    <property type="entry name" value="DUF5686"/>
</dbReference>
<dbReference type="InterPro" id="IPR008969">
    <property type="entry name" value="CarboxyPept-like_regulatory"/>
</dbReference>
<proteinExistence type="predicted"/>
<evidence type="ECO:0000313" key="1">
    <source>
        <dbReference type="EMBL" id="RZF58802.1"/>
    </source>
</evidence>
<keyword evidence="1" id="KW-0378">Hydrolase</keyword>
<keyword evidence="1" id="KW-0121">Carboxypeptidase</keyword>
<dbReference type="Pfam" id="PF18939">
    <property type="entry name" value="DUF5686"/>
    <property type="match status" value="1"/>
</dbReference>
<protein>
    <submittedName>
        <fullName evidence="1">Carboxypeptidase-like regulatory domain-containing protein</fullName>
    </submittedName>
</protein>
<dbReference type="AlphaFoldDB" id="A0A4Q6XNA1"/>
<gene>
    <name evidence="1" type="ORF">EWE74_15880</name>
</gene>
<keyword evidence="1" id="KW-0645">Protease</keyword>